<dbReference type="Proteomes" id="UP000192042">
    <property type="component" value="Chromosome I"/>
</dbReference>
<evidence type="ECO:0000313" key="2">
    <source>
        <dbReference type="EMBL" id="SLM50033.1"/>
    </source>
</evidence>
<keyword evidence="1" id="KW-1133">Transmembrane helix</keyword>
<evidence type="ECO:0000313" key="3">
    <source>
        <dbReference type="Proteomes" id="UP000192042"/>
    </source>
</evidence>
<evidence type="ECO:0000256" key="1">
    <source>
        <dbReference type="SAM" id="Phobius"/>
    </source>
</evidence>
<organism evidence="2 3">
    <name type="scientific">Nitrospira japonica</name>
    <dbReference type="NCBI Taxonomy" id="1325564"/>
    <lineage>
        <taxon>Bacteria</taxon>
        <taxon>Pseudomonadati</taxon>
        <taxon>Nitrospirota</taxon>
        <taxon>Nitrospiria</taxon>
        <taxon>Nitrospirales</taxon>
        <taxon>Nitrospiraceae</taxon>
        <taxon>Nitrospira</taxon>
    </lineage>
</organism>
<dbReference type="AlphaFoldDB" id="A0A1W1IB87"/>
<keyword evidence="3" id="KW-1185">Reference proteome</keyword>
<feature type="transmembrane region" description="Helical" evidence="1">
    <location>
        <begin position="35"/>
        <end position="57"/>
    </location>
</feature>
<name>A0A1W1IB87_9BACT</name>
<sequence>MCPWVRGMERPYPTIEPGEPASRESRAPVAKVRQYTMLVTLGLIVLCNGILIFGVWVSGVNLDELVKTPDLFNATKDVCLRLTWERVPGASEPVRLCSEWINLADPSGAPHHLASDLKVRQGPDGRYYFDQSIRPDFRLLALALFVGAVLLFGLWARRYLVSRYRLQLEAAAPRSS</sequence>
<gene>
    <name evidence="2" type="ORF">NSJP_3866</name>
</gene>
<feature type="transmembrane region" description="Helical" evidence="1">
    <location>
        <begin position="137"/>
        <end position="156"/>
    </location>
</feature>
<keyword evidence="1" id="KW-0472">Membrane</keyword>
<proteinExistence type="predicted"/>
<protein>
    <submittedName>
        <fullName evidence="2">Uncharacterized protein</fullName>
    </submittedName>
</protein>
<accession>A0A1W1IB87</accession>
<reference evidence="2 3" key="1">
    <citation type="submission" date="2017-03" db="EMBL/GenBank/DDBJ databases">
        <authorList>
            <person name="Afonso C.L."/>
            <person name="Miller P.J."/>
            <person name="Scott M.A."/>
            <person name="Spackman E."/>
            <person name="Goraichik I."/>
            <person name="Dimitrov K.M."/>
            <person name="Suarez D.L."/>
            <person name="Swayne D.E."/>
        </authorList>
    </citation>
    <scope>NUCLEOTIDE SEQUENCE [LARGE SCALE GENOMIC DNA]</scope>
    <source>
        <strain evidence="2">Genome sequencing of Nitrospira japonica strain NJ11</strain>
    </source>
</reference>
<keyword evidence="1" id="KW-0812">Transmembrane</keyword>
<dbReference type="KEGG" id="nja:NSJP_3866"/>
<dbReference type="EMBL" id="LT828648">
    <property type="protein sequence ID" value="SLM50033.1"/>
    <property type="molecule type" value="Genomic_DNA"/>
</dbReference>
<dbReference type="STRING" id="1325564.NSJP_3866"/>